<gene>
    <name evidence="8" type="ORF">SAMN02745119_01673</name>
</gene>
<dbReference type="OrthoDB" id="287220at2"/>
<dbReference type="STRING" id="115783.SAMN02745119_01673"/>
<dbReference type="SUPFAM" id="SSF51182">
    <property type="entry name" value="RmlC-like cupins"/>
    <property type="match status" value="1"/>
</dbReference>
<evidence type="ECO:0000313" key="8">
    <source>
        <dbReference type="EMBL" id="SJZ79776.1"/>
    </source>
</evidence>
<evidence type="ECO:0000313" key="9">
    <source>
        <dbReference type="Proteomes" id="UP000190102"/>
    </source>
</evidence>
<dbReference type="InterPro" id="IPR014710">
    <property type="entry name" value="RmlC-like_jellyroll"/>
</dbReference>
<keyword evidence="4" id="KW-0449">Lipoprotein</keyword>
<evidence type="ECO:0000256" key="3">
    <source>
        <dbReference type="ARBA" id="ARBA00023139"/>
    </source>
</evidence>
<sequence>MYRLIVTGMLLLLCVVTVDAASLPCGGSPRQVAAAYRAGDGVRLEACFDLDRNTVTVGLADGSRVVLPAALSGSGARYSDGARTFWEHQGVGRYFVGEKLLFEGGPAPSAGYKSGVTSKLLAQTGVTADGRKIVYPATITPEVTAMLVEIAPKAETGWHKHDVPVYAYMLGGELEVLLEGGRHLTYKTGDAIIEVVGTMHNGINKGIETAKLVVFYTGSKGQPNVIRKQE</sequence>
<evidence type="ECO:0000259" key="7">
    <source>
        <dbReference type="Pfam" id="PF09864"/>
    </source>
</evidence>
<dbReference type="Proteomes" id="UP000190102">
    <property type="component" value="Unassembled WGS sequence"/>
</dbReference>
<feature type="signal peptide" evidence="5">
    <location>
        <begin position="1"/>
        <end position="20"/>
    </location>
</feature>
<dbReference type="SUPFAM" id="SSF141488">
    <property type="entry name" value="YdhA-like"/>
    <property type="match status" value="1"/>
</dbReference>
<dbReference type="Gene3D" id="2.40.128.200">
    <property type="match status" value="1"/>
</dbReference>
<reference evidence="9" key="1">
    <citation type="submission" date="2017-02" db="EMBL/GenBank/DDBJ databases">
        <authorList>
            <person name="Varghese N."/>
            <person name="Submissions S."/>
        </authorList>
    </citation>
    <scope>NUCLEOTIDE SEQUENCE [LARGE SCALE GENOMIC DNA]</scope>
    <source>
        <strain evidence="9">ATCC BAA-34</strain>
    </source>
</reference>
<evidence type="ECO:0000256" key="2">
    <source>
        <dbReference type="ARBA" id="ARBA00023136"/>
    </source>
</evidence>
<dbReference type="InterPro" id="IPR047142">
    <property type="entry name" value="OryJ/VirC-like"/>
</dbReference>
<dbReference type="EMBL" id="FUWR01000007">
    <property type="protein sequence ID" value="SJZ79776.1"/>
    <property type="molecule type" value="Genomic_DNA"/>
</dbReference>
<feature type="domain" description="Cupin type-2" evidence="6">
    <location>
        <begin position="147"/>
        <end position="215"/>
    </location>
</feature>
<dbReference type="RefSeq" id="WP_078789970.1">
    <property type="nucleotide sequence ID" value="NZ_FUWR01000007.1"/>
</dbReference>
<accession>A0A1T4NL07</accession>
<dbReference type="Pfam" id="PF07883">
    <property type="entry name" value="Cupin_2"/>
    <property type="match status" value="1"/>
</dbReference>
<organism evidence="8 9">
    <name type="scientific">Trichlorobacter thiogenes</name>
    <dbReference type="NCBI Taxonomy" id="115783"/>
    <lineage>
        <taxon>Bacteria</taxon>
        <taxon>Pseudomonadati</taxon>
        <taxon>Thermodesulfobacteriota</taxon>
        <taxon>Desulfuromonadia</taxon>
        <taxon>Geobacterales</taxon>
        <taxon>Geobacteraceae</taxon>
        <taxon>Trichlorobacter</taxon>
    </lineage>
</organism>
<keyword evidence="3" id="KW-0564">Palmitate</keyword>
<name>A0A1T4NL07_9BACT</name>
<dbReference type="PANTHER" id="PTHR36156:SF2">
    <property type="entry name" value="CUPIN TYPE-2 DOMAIN-CONTAINING PROTEIN"/>
    <property type="match status" value="1"/>
</dbReference>
<keyword evidence="9" id="KW-1185">Reference proteome</keyword>
<protein>
    <submittedName>
        <fullName evidence="8">Membrane-bound lysozyme-inhibitor of c-type lysozyme</fullName>
    </submittedName>
</protein>
<dbReference type="InterPro" id="IPR036328">
    <property type="entry name" value="MliC_sf"/>
</dbReference>
<dbReference type="InterPro" id="IPR018660">
    <property type="entry name" value="MliC"/>
</dbReference>
<proteinExistence type="predicted"/>
<dbReference type="CDD" id="cd02236">
    <property type="entry name" value="cupin_CV2614-like"/>
    <property type="match status" value="1"/>
</dbReference>
<keyword evidence="2" id="KW-0472">Membrane</keyword>
<evidence type="ECO:0000256" key="5">
    <source>
        <dbReference type="SAM" id="SignalP"/>
    </source>
</evidence>
<dbReference type="AlphaFoldDB" id="A0A1T4NL07"/>
<feature type="chain" id="PRO_5012074919" evidence="5">
    <location>
        <begin position="21"/>
        <end position="230"/>
    </location>
</feature>
<evidence type="ECO:0000259" key="6">
    <source>
        <dbReference type="Pfam" id="PF07883"/>
    </source>
</evidence>
<dbReference type="Gene3D" id="2.60.120.10">
    <property type="entry name" value="Jelly Rolls"/>
    <property type="match status" value="1"/>
</dbReference>
<feature type="domain" description="C-type lysozyme inhibitor" evidence="7">
    <location>
        <begin position="36"/>
        <end position="92"/>
    </location>
</feature>
<dbReference type="Pfam" id="PF09864">
    <property type="entry name" value="MliC"/>
    <property type="match status" value="1"/>
</dbReference>
<dbReference type="PANTHER" id="PTHR36156">
    <property type="entry name" value="SLR2101 PROTEIN"/>
    <property type="match status" value="1"/>
</dbReference>
<keyword evidence="1 5" id="KW-0732">Signal</keyword>
<dbReference type="InterPro" id="IPR011051">
    <property type="entry name" value="RmlC_Cupin_sf"/>
</dbReference>
<dbReference type="InterPro" id="IPR013096">
    <property type="entry name" value="Cupin_2"/>
</dbReference>
<evidence type="ECO:0000256" key="1">
    <source>
        <dbReference type="ARBA" id="ARBA00022729"/>
    </source>
</evidence>
<evidence type="ECO:0000256" key="4">
    <source>
        <dbReference type="ARBA" id="ARBA00023288"/>
    </source>
</evidence>